<evidence type="ECO:0000313" key="1">
    <source>
        <dbReference type="EMBL" id="GAH76502.1"/>
    </source>
</evidence>
<dbReference type="EMBL" id="BARU01044159">
    <property type="protein sequence ID" value="GAH76502.1"/>
    <property type="molecule type" value="Genomic_DNA"/>
</dbReference>
<name>X1I491_9ZZZZ</name>
<proteinExistence type="predicted"/>
<organism evidence="1">
    <name type="scientific">marine sediment metagenome</name>
    <dbReference type="NCBI Taxonomy" id="412755"/>
    <lineage>
        <taxon>unclassified sequences</taxon>
        <taxon>metagenomes</taxon>
        <taxon>ecological metagenomes</taxon>
    </lineage>
</organism>
<sequence>MVKHKNLFVSRECGGCEVIKKKLEEEIKKGDVRILDVETKEAMDEMFHIKDKGLFFLEIPVLEVEDEKGNIKIYGKEEDIVSQGKKDGKD</sequence>
<evidence type="ECO:0008006" key="2">
    <source>
        <dbReference type="Google" id="ProtNLM"/>
    </source>
</evidence>
<dbReference type="AlphaFoldDB" id="X1I491"/>
<protein>
    <recommendedName>
        <fullName evidence="2">Glutaredoxin domain-containing protein</fullName>
    </recommendedName>
</protein>
<comment type="caution">
    <text evidence="1">The sequence shown here is derived from an EMBL/GenBank/DDBJ whole genome shotgun (WGS) entry which is preliminary data.</text>
</comment>
<reference evidence="1" key="1">
    <citation type="journal article" date="2014" name="Front. Microbiol.">
        <title>High frequency of phylogenetically diverse reductive dehalogenase-homologous genes in deep subseafloor sedimentary metagenomes.</title>
        <authorList>
            <person name="Kawai M."/>
            <person name="Futagami T."/>
            <person name="Toyoda A."/>
            <person name="Takaki Y."/>
            <person name="Nishi S."/>
            <person name="Hori S."/>
            <person name="Arai W."/>
            <person name="Tsubouchi T."/>
            <person name="Morono Y."/>
            <person name="Uchiyama I."/>
            <person name="Ito T."/>
            <person name="Fujiyama A."/>
            <person name="Inagaki F."/>
            <person name="Takami H."/>
        </authorList>
    </citation>
    <scope>NUCLEOTIDE SEQUENCE</scope>
    <source>
        <strain evidence="1">Expedition CK06-06</strain>
    </source>
</reference>
<gene>
    <name evidence="1" type="ORF">S03H2_67442</name>
</gene>
<accession>X1I491</accession>